<gene>
    <name evidence="2" type="ORF">A1355_20145</name>
</gene>
<evidence type="ECO:0000256" key="1">
    <source>
        <dbReference type="SAM" id="MobiDB-lite"/>
    </source>
</evidence>
<dbReference type="Proteomes" id="UP000077628">
    <property type="component" value="Unassembled WGS sequence"/>
</dbReference>
<dbReference type="EMBL" id="LUUK01000041">
    <property type="protein sequence ID" value="OAI25084.1"/>
    <property type="molecule type" value="Genomic_DNA"/>
</dbReference>
<accession>A0A177P5B2</accession>
<name>A0A177P5B2_9GAMM</name>
<organism evidence="2 3">
    <name type="scientific">Methylomonas koyamae</name>
    <dbReference type="NCBI Taxonomy" id="702114"/>
    <lineage>
        <taxon>Bacteria</taxon>
        <taxon>Pseudomonadati</taxon>
        <taxon>Pseudomonadota</taxon>
        <taxon>Gammaproteobacteria</taxon>
        <taxon>Methylococcales</taxon>
        <taxon>Methylococcaceae</taxon>
        <taxon>Methylomonas</taxon>
    </lineage>
</organism>
<feature type="compositionally biased region" description="Basic and acidic residues" evidence="1">
    <location>
        <begin position="135"/>
        <end position="145"/>
    </location>
</feature>
<sequence>MTENTKKGGRPRGYRPEYVQLAHNYTLLGATEDQLAEFFNVPAATVKSWTKHRPEFADAIKRGKILADAEVANSLFRRGTGYPCTEVTTREIKNPAGEVTSYETVTVTSEMPPDTDACIFWLTNRQPDKWRNRIEIEHADKRESSTPDQDTPATPNQNDAA</sequence>
<feature type="compositionally biased region" description="Polar residues" evidence="1">
    <location>
        <begin position="146"/>
        <end position="161"/>
    </location>
</feature>
<comment type="caution">
    <text evidence="2">The sequence shown here is derived from an EMBL/GenBank/DDBJ whole genome shotgun (WGS) entry which is preliminary data.</text>
</comment>
<dbReference type="STRING" id="702114.A1355_20145"/>
<dbReference type="AlphaFoldDB" id="A0A177P5B2"/>
<evidence type="ECO:0000313" key="2">
    <source>
        <dbReference type="EMBL" id="OAI25084.1"/>
    </source>
</evidence>
<dbReference type="RefSeq" id="WP_064025266.1">
    <property type="nucleotide sequence ID" value="NZ_LUUK01000041.1"/>
</dbReference>
<feature type="region of interest" description="Disordered" evidence="1">
    <location>
        <begin position="135"/>
        <end position="161"/>
    </location>
</feature>
<evidence type="ECO:0008006" key="4">
    <source>
        <dbReference type="Google" id="ProtNLM"/>
    </source>
</evidence>
<dbReference type="OrthoDB" id="5868871at2"/>
<keyword evidence="3" id="KW-1185">Reference proteome</keyword>
<protein>
    <recommendedName>
        <fullName evidence="4">Terminase</fullName>
    </recommendedName>
</protein>
<evidence type="ECO:0000313" key="3">
    <source>
        <dbReference type="Proteomes" id="UP000077628"/>
    </source>
</evidence>
<reference evidence="3" key="1">
    <citation type="submission" date="2016-03" db="EMBL/GenBank/DDBJ databases">
        <authorList>
            <person name="Heylen K."/>
            <person name="De Vos P."/>
            <person name="Vekeman B."/>
        </authorList>
    </citation>
    <scope>NUCLEOTIDE SEQUENCE [LARGE SCALE GENOMIC DNA]</scope>
    <source>
        <strain evidence="3">R-45383</strain>
    </source>
</reference>
<proteinExistence type="predicted"/>